<keyword evidence="2" id="KW-1185">Reference proteome</keyword>
<organism evidence="1 2">
    <name type="scientific">Flavobacterium xinjiangense</name>
    <dbReference type="NCBI Taxonomy" id="178356"/>
    <lineage>
        <taxon>Bacteria</taxon>
        <taxon>Pseudomonadati</taxon>
        <taxon>Bacteroidota</taxon>
        <taxon>Flavobacteriia</taxon>
        <taxon>Flavobacteriales</taxon>
        <taxon>Flavobacteriaceae</taxon>
        <taxon>Flavobacterium</taxon>
    </lineage>
</organism>
<dbReference type="Proteomes" id="UP000184092">
    <property type="component" value="Unassembled WGS sequence"/>
</dbReference>
<reference evidence="2" key="1">
    <citation type="submission" date="2016-11" db="EMBL/GenBank/DDBJ databases">
        <authorList>
            <person name="Varghese N."/>
            <person name="Submissions S."/>
        </authorList>
    </citation>
    <scope>NUCLEOTIDE SEQUENCE [LARGE SCALE GENOMIC DNA]</scope>
    <source>
        <strain evidence="2">CGMCC 1.2749</strain>
    </source>
</reference>
<evidence type="ECO:0000313" key="1">
    <source>
        <dbReference type="EMBL" id="SHN19847.1"/>
    </source>
</evidence>
<proteinExistence type="predicted"/>
<evidence type="ECO:0008006" key="3">
    <source>
        <dbReference type="Google" id="ProtNLM"/>
    </source>
</evidence>
<protein>
    <recommendedName>
        <fullName evidence="3">Addiction module component</fullName>
    </recommendedName>
</protein>
<dbReference type="AlphaFoldDB" id="A0A1M7PR99"/>
<accession>A0A1M7PR99</accession>
<sequence>MKTKEIRQKLIVNFGKLIQDDSKLVVLEGIFDAILNEEKASIVSDNQYQKVEEARADYHSGNSFATSWEDLEKQLNAKYGF</sequence>
<dbReference type="STRING" id="178356.SAMN05216269_12127"/>
<evidence type="ECO:0000313" key="2">
    <source>
        <dbReference type="Proteomes" id="UP000184092"/>
    </source>
</evidence>
<dbReference type="RefSeq" id="WP_073211606.1">
    <property type="nucleotide sequence ID" value="NZ_FRCL01000021.1"/>
</dbReference>
<gene>
    <name evidence="1" type="ORF">SAMN05216269_12127</name>
</gene>
<name>A0A1M7PR99_9FLAO</name>
<dbReference type="OrthoDB" id="1202845at2"/>
<dbReference type="EMBL" id="FRCL01000021">
    <property type="protein sequence ID" value="SHN19847.1"/>
    <property type="molecule type" value="Genomic_DNA"/>
</dbReference>